<dbReference type="GO" id="GO:0140359">
    <property type="term" value="F:ABC-type transporter activity"/>
    <property type="evidence" value="ECO:0007669"/>
    <property type="project" value="InterPro"/>
</dbReference>
<gene>
    <name evidence="7" type="ORF">JoomaDRAFT_0243</name>
</gene>
<feature type="transmembrane region" description="Helical" evidence="6">
    <location>
        <begin position="165"/>
        <end position="182"/>
    </location>
</feature>
<dbReference type="HOGENOM" id="CLU_081003_0_1_10"/>
<dbReference type="AlphaFoldDB" id="I3C107"/>
<keyword evidence="5 6" id="KW-0472">Membrane</keyword>
<dbReference type="InterPro" id="IPR019860">
    <property type="entry name" value="Motility-assoc_ABC_perm_GldF"/>
</dbReference>
<accession>I3C107</accession>
<dbReference type="STRING" id="926559.JoomaDRAFT_0243"/>
<evidence type="ECO:0000256" key="2">
    <source>
        <dbReference type="ARBA" id="ARBA00022475"/>
    </source>
</evidence>
<dbReference type="Proteomes" id="UP000004690">
    <property type="component" value="Unassembled WGS sequence"/>
</dbReference>
<evidence type="ECO:0000256" key="4">
    <source>
        <dbReference type="ARBA" id="ARBA00022989"/>
    </source>
</evidence>
<dbReference type="OrthoDB" id="9794512at2"/>
<proteinExistence type="predicted"/>
<evidence type="ECO:0000256" key="5">
    <source>
        <dbReference type="ARBA" id="ARBA00023136"/>
    </source>
</evidence>
<dbReference type="PANTHER" id="PTHR30294:SF29">
    <property type="entry name" value="MULTIDRUG ABC TRANSPORTER PERMEASE YBHS-RELATED"/>
    <property type="match status" value="1"/>
</dbReference>
<organism evidence="7 8">
    <name type="scientific">Galbibacter orientalis DSM 19592</name>
    <dbReference type="NCBI Taxonomy" id="926559"/>
    <lineage>
        <taxon>Bacteria</taxon>
        <taxon>Pseudomonadati</taxon>
        <taxon>Bacteroidota</taxon>
        <taxon>Flavobacteriia</taxon>
        <taxon>Flavobacteriales</taxon>
        <taxon>Flavobacteriaceae</taxon>
        <taxon>Galbibacter</taxon>
    </lineage>
</organism>
<feature type="transmembrane region" description="Helical" evidence="6">
    <location>
        <begin position="100"/>
        <end position="122"/>
    </location>
</feature>
<dbReference type="InterPro" id="IPR051449">
    <property type="entry name" value="ABC-2_transporter_component"/>
</dbReference>
<evidence type="ECO:0000256" key="6">
    <source>
        <dbReference type="SAM" id="Phobius"/>
    </source>
</evidence>
<dbReference type="PANTHER" id="PTHR30294">
    <property type="entry name" value="MEMBRANE COMPONENT OF ABC TRANSPORTER YHHJ-RELATED"/>
    <property type="match status" value="1"/>
</dbReference>
<protein>
    <submittedName>
        <fullName evidence="7">Gliding motility-associated ABC transporter permease protein GldF</fullName>
    </submittedName>
</protein>
<keyword evidence="4 6" id="KW-1133">Transmembrane helix</keyword>
<sequence>MTAIIKREISSFFSSPIAYLVIGLFLVLNGLFLWVFQGDLNIFESGFADMNPFFQLAPWVLIFLIPAVTMKCFSEEKKTGTLELLLTSPISKTQIVSGKFLGTFLLIFIALIPTLLYVYTIWQLSNPVGNIDLGSIIGSYFGLLFLVSSYTAIGVFTSSLTDNQIIAFIAAVFLCFIMYYGFSGIEKSSFIETFSLKYHFDSISRGVIDVRDIIYFISITVFFLVVTIFKLK</sequence>
<dbReference type="EMBL" id="JH651380">
    <property type="protein sequence ID" value="EIJ37300.1"/>
    <property type="molecule type" value="Genomic_DNA"/>
</dbReference>
<dbReference type="Pfam" id="PF12679">
    <property type="entry name" value="ABC2_membrane_2"/>
    <property type="match status" value="1"/>
</dbReference>
<evidence type="ECO:0000313" key="7">
    <source>
        <dbReference type="EMBL" id="EIJ37300.1"/>
    </source>
</evidence>
<evidence type="ECO:0000256" key="3">
    <source>
        <dbReference type="ARBA" id="ARBA00022692"/>
    </source>
</evidence>
<evidence type="ECO:0000256" key="1">
    <source>
        <dbReference type="ARBA" id="ARBA00004651"/>
    </source>
</evidence>
<feature type="transmembrane region" description="Helical" evidence="6">
    <location>
        <begin position="56"/>
        <end position="73"/>
    </location>
</feature>
<dbReference type="eggNOG" id="COG1277">
    <property type="taxonomic scope" value="Bacteria"/>
</dbReference>
<dbReference type="RefSeq" id="WP_008616081.1">
    <property type="nucleotide sequence ID" value="NZ_JH651380.1"/>
</dbReference>
<keyword evidence="2" id="KW-1003">Cell membrane</keyword>
<keyword evidence="3 6" id="KW-0812">Transmembrane</keyword>
<feature type="transmembrane region" description="Helical" evidence="6">
    <location>
        <begin position="134"/>
        <end position="153"/>
    </location>
</feature>
<reference evidence="7 8" key="1">
    <citation type="submission" date="2012-02" db="EMBL/GenBank/DDBJ databases">
        <title>Improved High-Quality Draft genome of Joostella marina DSM 19592.</title>
        <authorList>
            <consortium name="US DOE Joint Genome Institute (JGI-PGF)"/>
            <person name="Lucas S."/>
            <person name="Copeland A."/>
            <person name="Lapidus A."/>
            <person name="Bruce D."/>
            <person name="Goodwin L."/>
            <person name="Pitluck S."/>
            <person name="Peters L."/>
            <person name="Chertkov O."/>
            <person name="Ovchinnikova G."/>
            <person name="Kyrpides N."/>
            <person name="Mavromatis K."/>
            <person name="Detter J.C."/>
            <person name="Han C."/>
            <person name="Land M."/>
            <person name="Hauser L."/>
            <person name="Markowitz V."/>
            <person name="Cheng J.-F."/>
            <person name="Hugenholtz P."/>
            <person name="Woyke T."/>
            <person name="Wu D."/>
            <person name="Tindall B."/>
            <person name="Brambilla E."/>
            <person name="Klenk H.-P."/>
            <person name="Eisen J.A."/>
        </authorList>
    </citation>
    <scope>NUCLEOTIDE SEQUENCE [LARGE SCALE GENOMIC DNA]</scope>
    <source>
        <strain evidence="7 8">DSM 19592</strain>
    </source>
</reference>
<feature type="transmembrane region" description="Helical" evidence="6">
    <location>
        <begin position="12"/>
        <end position="36"/>
    </location>
</feature>
<dbReference type="NCBIfam" id="TIGR03518">
    <property type="entry name" value="ABC_perm_GldF"/>
    <property type="match status" value="1"/>
</dbReference>
<comment type="subcellular location">
    <subcellularLocation>
        <location evidence="1">Cell membrane</location>
        <topology evidence="1">Multi-pass membrane protein</topology>
    </subcellularLocation>
</comment>
<keyword evidence="8" id="KW-1185">Reference proteome</keyword>
<name>I3C107_9FLAO</name>
<dbReference type="GO" id="GO:0005886">
    <property type="term" value="C:plasma membrane"/>
    <property type="evidence" value="ECO:0007669"/>
    <property type="project" value="UniProtKB-SubCell"/>
</dbReference>
<feature type="transmembrane region" description="Helical" evidence="6">
    <location>
        <begin position="213"/>
        <end position="231"/>
    </location>
</feature>
<evidence type="ECO:0000313" key="8">
    <source>
        <dbReference type="Proteomes" id="UP000004690"/>
    </source>
</evidence>